<feature type="transmembrane region" description="Helical" evidence="2">
    <location>
        <begin position="309"/>
        <end position="336"/>
    </location>
</feature>
<feature type="transmembrane region" description="Helical" evidence="2">
    <location>
        <begin position="376"/>
        <end position="395"/>
    </location>
</feature>
<dbReference type="Proteomes" id="UP001486888">
    <property type="component" value="Chromosome"/>
</dbReference>
<reference evidence="3 4" key="1">
    <citation type="submission" date="2023-05" db="EMBL/GenBank/DDBJ databases">
        <title>Glutamicibacter sp. B1, complete genome.</title>
        <authorList>
            <person name="Long Y.H."/>
            <person name="Fang T."/>
            <person name="Li X.Y."/>
        </authorList>
    </citation>
    <scope>NUCLEOTIDE SEQUENCE [LARGE SCALE GENOMIC DNA]</scope>
    <source>
        <strain evidence="3 4">B1</strain>
    </source>
</reference>
<dbReference type="InterPro" id="IPR019734">
    <property type="entry name" value="TPR_rpt"/>
</dbReference>
<dbReference type="EMBL" id="CP125942">
    <property type="protein sequence ID" value="XAO46235.1"/>
    <property type="molecule type" value="Genomic_DNA"/>
</dbReference>
<feature type="compositionally biased region" description="Low complexity" evidence="1">
    <location>
        <begin position="504"/>
        <end position="516"/>
    </location>
</feature>
<dbReference type="InterPro" id="IPR011990">
    <property type="entry name" value="TPR-like_helical_dom_sf"/>
</dbReference>
<evidence type="ECO:0000313" key="4">
    <source>
        <dbReference type="Proteomes" id="UP001486888"/>
    </source>
</evidence>
<feature type="transmembrane region" description="Helical" evidence="2">
    <location>
        <begin position="401"/>
        <end position="422"/>
    </location>
</feature>
<feature type="transmembrane region" description="Helical" evidence="2">
    <location>
        <begin position="255"/>
        <end position="273"/>
    </location>
</feature>
<protein>
    <submittedName>
        <fullName evidence="3">Tetratricopeptide repeat protein</fullName>
    </submittedName>
</protein>
<dbReference type="KEGG" id="gey:QMQ05_01420"/>
<proteinExistence type="predicted"/>
<dbReference type="SMART" id="SM00028">
    <property type="entry name" value="TPR"/>
    <property type="match status" value="4"/>
</dbReference>
<evidence type="ECO:0000256" key="1">
    <source>
        <dbReference type="SAM" id="MobiDB-lite"/>
    </source>
</evidence>
<organism evidence="3 4">
    <name type="scientific">Glutamicibacter ectropisis</name>
    <dbReference type="NCBI Taxonomy" id="3046593"/>
    <lineage>
        <taxon>Bacteria</taxon>
        <taxon>Bacillati</taxon>
        <taxon>Actinomycetota</taxon>
        <taxon>Actinomycetes</taxon>
        <taxon>Micrococcales</taxon>
        <taxon>Micrococcaceae</taxon>
        <taxon>Glutamicibacter</taxon>
    </lineage>
</organism>
<keyword evidence="2" id="KW-0472">Membrane</keyword>
<accession>A0AAU6WEZ7</accession>
<feature type="compositionally biased region" description="Low complexity" evidence="1">
    <location>
        <begin position="526"/>
        <end position="538"/>
    </location>
</feature>
<feature type="region of interest" description="Disordered" evidence="1">
    <location>
        <begin position="489"/>
        <end position="538"/>
    </location>
</feature>
<evidence type="ECO:0000313" key="3">
    <source>
        <dbReference type="EMBL" id="XAO46235.1"/>
    </source>
</evidence>
<gene>
    <name evidence="3" type="ORF">QMQ05_01420</name>
</gene>
<evidence type="ECO:0000256" key="2">
    <source>
        <dbReference type="SAM" id="Phobius"/>
    </source>
</evidence>
<dbReference type="SUPFAM" id="SSF48452">
    <property type="entry name" value="TPR-like"/>
    <property type="match status" value="1"/>
</dbReference>
<feature type="transmembrane region" description="Helical" evidence="2">
    <location>
        <begin position="232"/>
        <end position="248"/>
    </location>
</feature>
<keyword evidence="4" id="KW-1185">Reference proteome</keyword>
<name>A0AAU6WEZ7_9MICC</name>
<feature type="transmembrane region" description="Helical" evidence="2">
    <location>
        <begin position="456"/>
        <end position="480"/>
    </location>
</feature>
<keyword evidence="2" id="KW-0812">Transmembrane</keyword>
<dbReference type="AlphaFoldDB" id="A0AAU6WEZ7"/>
<keyword evidence="2" id="KW-1133">Transmembrane helix</keyword>
<dbReference type="Gene3D" id="1.25.40.10">
    <property type="entry name" value="Tetratricopeptide repeat domain"/>
    <property type="match status" value="1"/>
</dbReference>
<sequence length="538" mass="58118">MDFDVLQTRVTHHLATGRDAEAISLLKDNLNDYQHVAEFWIYYTACHLNLEQWDDAEATARTALTLNPEHPVAGEQLAVALSSLHRRDEALAVIQQVITVAPEYARGHYLLGMILLGHVQNNDERILARQATEHALKLDPENPDFYQGAALAADLADDQNSALGFLEAGLRIDPHHQGLLRAAGSIKNGHKVVGDQGVLLCGMLASDPMNEKLHGDYAENFLEKQVVYADRWWLFTPILAVIAAFGYGGGSLGKIVVIVLVLVGAGVFAWWNISTYKKTAKSLPSGYLKDIHSRFPTLPKAVRAYQGSWVVAVAGALAGCFAPLAGAILMILSIVASRVAATLIRRENSAPPTDRTDPEERRVHLVRLSGGFAAGFWKRVLLVIAHLILFGVAVSQTNHMATVPLASVGLELLVIGGVLAYCQFRLGFKNNAFAYGLAVGASAKSRNFALLRGNIGGMYFIGLHLVIGLIAFSAALSLLVQSPESIGATDNSVDEQPSGKVEEPSQTPTIPTQIPSVKPEDFSITPLPELPDLPSLDQ</sequence>
<dbReference type="RefSeq" id="WP_345472388.1">
    <property type="nucleotide sequence ID" value="NZ_CP125942.1"/>
</dbReference>